<dbReference type="InterPro" id="IPR018490">
    <property type="entry name" value="cNMP-bd_dom_sf"/>
</dbReference>
<proteinExistence type="predicted"/>
<dbReference type="InterPro" id="IPR000595">
    <property type="entry name" value="cNMP-bd_dom"/>
</dbReference>
<dbReference type="GO" id="GO:0005829">
    <property type="term" value="C:cytosol"/>
    <property type="evidence" value="ECO:0007669"/>
    <property type="project" value="TreeGrafter"/>
</dbReference>
<dbReference type="InterPro" id="IPR001763">
    <property type="entry name" value="Rhodanese-like_dom"/>
</dbReference>
<feature type="domain" description="Cyclic nucleotide-binding" evidence="2">
    <location>
        <begin position="150"/>
        <end position="254"/>
    </location>
</feature>
<dbReference type="EMBL" id="JACCHS010000064">
    <property type="protein sequence ID" value="NYT46976.1"/>
    <property type="molecule type" value="Genomic_DNA"/>
</dbReference>
<name>A0A7Z0MNN1_9GAMM</name>
<dbReference type="PROSITE" id="PS50042">
    <property type="entry name" value="CNMP_BINDING_3"/>
    <property type="match status" value="2"/>
</dbReference>
<gene>
    <name evidence="4" type="ORF">H0A75_04525</name>
</gene>
<dbReference type="InterPro" id="IPR050503">
    <property type="entry name" value="cAMP-dep_PK_reg_su-like"/>
</dbReference>
<dbReference type="GO" id="GO:0030552">
    <property type="term" value="F:cAMP binding"/>
    <property type="evidence" value="ECO:0007669"/>
    <property type="project" value="TreeGrafter"/>
</dbReference>
<protein>
    <submittedName>
        <fullName evidence="4">Cyclic nucleotide-binding domain-containing protein</fullName>
    </submittedName>
</protein>
<dbReference type="Gene3D" id="2.60.120.10">
    <property type="entry name" value="Jelly Rolls"/>
    <property type="match status" value="2"/>
</dbReference>
<reference evidence="4 5" key="1">
    <citation type="submission" date="2020-05" db="EMBL/GenBank/DDBJ databases">
        <title>Horizontal transmission and recombination maintain forever young bacterial symbiont genomes.</title>
        <authorList>
            <person name="Russell S.L."/>
            <person name="Pepper-Tunick E."/>
            <person name="Svedberg J."/>
            <person name="Byrne A."/>
            <person name="Ruelas Castillo J."/>
            <person name="Vollmers C."/>
            <person name="Beinart R.A."/>
            <person name="Corbett-Detig R."/>
        </authorList>
    </citation>
    <scope>NUCLEOTIDE SEQUENCE [LARGE SCALE GENOMIC DNA]</scope>
    <source>
        <strain evidence="4">4727-3</strain>
    </source>
</reference>
<feature type="domain" description="Cyclic nucleotide-binding" evidence="2">
    <location>
        <begin position="18"/>
        <end position="114"/>
    </location>
</feature>
<dbReference type="GO" id="GO:0004862">
    <property type="term" value="F:cAMP-dependent protein kinase inhibitor activity"/>
    <property type="evidence" value="ECO:0007669"/>
    <property type="project" value="TreeGrafter"/>
</dbReference>
<evidence type="ECO:0000259" key="3">
    <source>
        <dbReference type="PROSITE" id="PS50206"/>
    </source>
</evidence>
<dbReference type="CDD" id="cd00158">
    <property type="entry name" value="RHOD"/>
    <property type="match status" value="1"/>
</dbReference>
<dbReference type="Proteomes" id="UP000537890">
    <property type="component" value="Unassembled WGS sequence"/>
</dbReference>
<dbReference type="GO" id="GO:0005952">
    <property type="term" value="C:cAMP-dependent protein kinase complex"/>
    <property type="evidence" value="ECO:0007669"/>
    <property type="project" value="InterPro"/>
</dbReference>
<dbReference type="PANTHER" id="PTHR11635:SF152">
    <property type="entry name" value="CAMP-DEPENDENT PROTEIN KINASE TYPE I REGULATORY SUBUNIT-RELATED"/>
    <property type="match status" value="1"/>
</dbReference>
<dbReference type="SUPFAM" id="SSF52821">
    <property type="entry name" value="Rhodanese/Cell cycle control phosphatase"/>
    <property type="match status" value="1"/>
</dbReference>
<dbReference type="PANTHER" id="PTHR11635">
    <property type="entry name" value="CAMP-DEPENDENT PROTEIN KINASE REGULATORY CHAIN"/>
    <property type="match status" value="1"/>
</dbReference>
<organism evidence="4 5">
    <name type="scientific">Candidatus Methanofishera endochildressiae</name>
    <dbReference type="NCBI Taxonomy" id="2738884"/>
    <lineage>
        <taxon>Bacteria</taxon>
        <taxon>Pseudomonadati</taxon>
        <taxon>Pseudomonadota</taxon>
        <taxon>Gammaproteobacteria</taxon>
        <taxon>Candidatus Methanofishera</taxon>
    </lineage>
</organism>
<evidence type="ECO:0000259" key="2">
    <source>
        <dbReference type="PROSITE" id="PS50042"/>
    </source>
</evidence>
<evidence type="ECO:0000313" key="5">
    <source>
        <dbReference type="Proteomes" id="UP000537890"/>
    </source>
</evidence>
<dbReference type="AlphaFoldDB" id="A0A7Z0MNN1"/>
<dbReference type="CDD" id="cd00038">
    <property type="entry name" value="CAP_ED"/>
    <property type="match status" value="2"/>
</dbReference>
<dbReference type="SMART" id="SM00450">
    <property type="entry name" value="RHOD"/>
    <property type="match status" value="1"/>
</dbReference>
<dbReference type="GO" id="GO:0034236">
    <property type="term" value="F:protein kinase A catalytic subunit binding"/>
    <property type="evidence" value="ECO:0007669"/>
    <property type="project" value="TreeGrafter"/>
</dbReference>
<dbReference type="InterPro" id="IPR036873">
    <property type="entry name" value="Rhodanese-like_dom_sf"/>
</dbReference>
<feature type="coiled-coil region" evidence="1">
    <location>
        <begin position="387"/>
        <end position="435"/>
    </location>
</feature>
<feature type="domain" description="Rhodanese" evidence="3">
    <location>
        <begin position="273"/>
        <end position="358"/>
    </location>
</feature>
<sequence length="436" mass="48816">MAVNLKSEQGQALRKLFPMATMPAQQFKELCADCDVSKMPKGSFLFNRGDQTDAFIYLIQGTVSLEADEFLLDAIKAGSDAAKFSLAHQFPRKVSARALDNVSFISLGLNVFDKTDIDYNEMKNAYLVENDNAAADASIDWLAALLQSPVFQRLPAVNLQKVLMSLEEVKFTKGEVIFRQGDEGDYCFLIKKGSCSLSRKASSRAKEIKYLELSAGDTFGEHAILADEQRSMTVTADSNIVASRIDAERFIKLIKEPAIKYIDYNDLEQEREQNPKLLILDMRSAEEYNKSHIDGSRNIPFFTLRMSINELMQELGKIVVVCADGRTSAAVAFELIKHNMNAVVLDGGMQSIPGKAVEVIDENETVQEVEEIAELLVAEEVDSHNIESSLQQDNQLLKADNERLTTELNLFKKQYKLLYKQTEKLKAALDKLRAAK</sequence>
<dbReference type="Pfam" id="PF00027">
    <property type="entry name" value="cNMP_binding"/>
    <property type="match status" value="2"/>
</dbReference>
<dbReference type="Gene3D" id="3.40.250.10">
    <property type="entry name" value="Rhodanese-like domain"/>
    <property type="match status" value="1"/>
</dbReference>
<dbReference type="Pfam" id="PF00581">
    <property type="entry name" value="Rhodanese"/>
    <property type="match status" value="1"/>
</dbReference>
<keyword evidence="1" id="KW-0175">Coiled coil</keyword>
<evidence type="ECO:0000256" key="1">
    <source>
        <dbReference type="SAM" id="Coils"/>
    </source>
</evidence>
<dbReference type="SMART" id="SM00100">
    <property type="entry name" value="cNMP"/>
    <property type="match status" value="2"/>
</dbReference>
<evidence type="ECO:0000313" key="4">
    <source>
        <dbReference type="EMBL" id="NYT46976.1"/>
    </source>
</evidence>
<accession>A0A7Z0MNN1</accession>
<dbReference type="InterPro" id="IPR014710">
    <property type="entry name" value="RmlC-like_jellyroll"/>
</dbReference>
<dbReference type="PROSITE" id="PS50206">
    <property type="entry name" value="RHODANESE_3"/>
    <property type="match status" value="1"/>
</dbReference>
<dbReference type="SUPFAM" id="SSF51206">
    <property type="entry name" value="cAMP-binding domain-like"/>
    <property type="match status" value="2"/>
</dbReference>
<comment type="caution">
    <text evidence="4">The sequence shown here is derived from an EMBL/GenBank/DDBJ whole genome shotgun (WGS) entry which is preliminary data.</text>
</comment>